<protein>
    <submittedName>
        <fullName evidence="4">50S ribosomal protein L18</fullName>
    </submittedName>
</protein>
<comment type="caution">
    <text evidence="4">The sequence shown here is derived from an EMBL/GenBank/DDBJ whole genome shotgun (WGS) entry which is preliminary data.</text>
</comment>
<dbReference type="PANTHER" id="PTHR12899">
    <property type="entry name" value="39S RIBOSOMAL PROTEIN L18, MITOCHONDRIAL"/>
    <property type="match status" value="1"/>
</dbReference>
<keyword evidence="2 4" id="KW-0689">Ribosomal protein</keyword>
<dbReference type="Pfam" id="PF00861">
    <property type="entry name" value="Ribosomal_L18p"/>
    <property type="match status" value="1"/>
</dbReference>
<evidence type="ECO:0000313" key="4">
    <source>
        <dbReference type="EMBL" id="MPN47009.1"/>
    </source>
</evidence>
<dbReference type="PANTHER" id="PTHR12899:SF3">
    <property type="entry name" value="LARGE RIBOSOMAL SUBUNIT PROTEIN UL18M"/>
    <property type="match status" value="1"/>
</dbReference>
<keyword evidence="3" id="KW-0687">Ribonucleoprotein</keyword>
<dbReference type="AlphaFoldDB" id="A0A645I9A6"/>
<dbReference type="Gene3D" id="3.30.420.100">
    <property type="match status" value="1"/>
</dbReference>
<name>A0A645I9A6_9ZZZZ</name>
<evidence type="ECO:0000256" key="2">
    <source>
        <dbReference type="ARBA" id="ARBA00022980"/>
    </source>
</evidence>
<accession>A0A645I9A6</accession>
<evidence type="ECO:0000256" key="1">
    <source>
        <dbReference type="ARBA" id="ARBA00007116"/>
    </source>
</evidence>
<sequence length="50" mass="5240">MEAAVAVGKLVAERALEKGISAVVFDRGGHMYHGKVKALADAAREAGLKF</sequence>
<dbReference type="GO" id="GO:0008097">
    <property type="term" value="F:5S rRNA binding"/>
    <property type="evidence" value="ECO:0007669"/>
    <property type="project" value="TreeGrafter"/>
</dbReference>
<comment type="similarity">
    <text evidence="1">Belongs to the universal ribosomal protein uL18 family.</text>
</comment>
<dbReference type="EMBL" id="VSSQ01108150">
    <property type="protein sequence ID" value="MPN47009.1"/>
    <property type="molecule type" value="Genomic_DNA"/>
</dbReference>
<proteinExistence type="inferred from homology"/>
<dbReference type="GO" id="GO:0003735">
    <property type="term" value="F:structural constituent of ribosome"/>
    <property type="evidence" value="ECO:0007669"/>
    <property type="project" value="InterPro"/>
</dbReference>
<dbReference type="CDD" id="cd00432">
    <property type="entry name" value="Ribosomal_L18_L5e"/>
    <property type="match status" value="1"/>
</dbReference>
<evidence type="ECO:0000256" key="3">
    <source>
        <dbReference type="ARBA" id="ARBA00023274"/>
    </source>
</evidence>
<dbReference type="GO" id="GO:0022625">
    <property type="term" value="C:cytosolic large ribosomal subunit"/>
    <property type="evidence" value="ECO:0007669"/>
    <property type="project" value="TreeGrafter"/>
</dbReference>
<reference evidence="4" key="1">
    <citation type="submission" date="2019-08" db="EMBL/GenBank/DDBJ databases">
        <authorList>
            <person name="Kucharzyk K."/>
            <person name="Murdoch R.W."/>
            <person name="Higgins S."/>
            <person name="Loffler F."/>
        </authorList>
    </citation>
    <scope>NUCLEOTIDE SEQUENCE</scope>
</reference>
<dbReference type="InterPro" id="IPR005484">
    <property type="entry name" value="Ribosomal_uL18_bac/plant/anim"/>
</dbReference>
<gene>
    <name evidence="4" type="primary">rplR_48</name>
    <name evidence="4" type="ORF">SDC9_194609</name>
</gene>
<dbReference type="SUPFAM" id="SSF53137">
    <property type="entry name" value="Translational machinery components"/>
    <property type="match status" value="1"/>
</dbReference>
<dbReference type="InterPro" id="IPR057268">
    <property type="entry name" value="Ribosomal_L18"/>
</dbReference>
<dbReference type="GO" id="GO:0006412">
    <property type="term" value="P:translation"/>
    <property type="evidence" value="ECO:0007669"/>
    <property type="project" value="InterPro"/>
</dbReference>
<organism evidence="4">
    <name type="scientific">bioreactor metagenome</name>
    <dbReference type="NCBI Taxonomy" id="1076179"/>
    <lineage>
        <taxon>unclassified sequences</taxon>
        <taxon>metagenomes</taxon>
        <taxon>ecological metagenomes</taxon>
    </lineage>
</organism>